<dbReference type="AlphaFoldDB" id="L8JTJ0"/>
<accession>L8JTJ0</accession>
<dbReference type="RefSeq" id="WP_009579882.1">
    <property type="nucleotide sequence ID" value="NZ_AMZN01000037.1"/>
</dbReference>
<proteinExistence type="predicted"/>
<comment type="caution">
    <text evidence="1">The sequence shown here is derived from an EMBL/GenBank/DDBJ whole genome shotgun (WGS) entry which is preliminary data.</text>
</comment>
<dbReference type="EMBL" id="AMZN01000037">
    <property type="protein sequence ID" value="ELR71558.1"/>
    <property type="molecule type" value="Genomic_DNA"/>
</dbReference>
<dbReference type="OrthoDB" id="1121396at2"/>
<gene>
    <name evidence="1" type="ORF">C900_02473</name>
</gene>
<evidence type="ECO:0000313" key="2">
    <source>
        <dbReference type="Proteomes" id="UP000011135"/>
    </source>
</evidence>
<dbReference type="Proteomes" id="UP000011135">
    <property type="component" value="Unassembled WGS sequence"/>
</dbReference>
<dbReference type="InterPro" id="IPR011990">
    <property type="entry name" value="TPR-like_helical_dom_sf"/>
</dbReference>
<organism evidence="1 2">
    <name type="scientific">Fulvivirga imtechensis AK7</name>
    <dbReference type="NCBI Taxonomy" id="1237149"/>
    <lineage>
        <taxon>Bacteria</taxon>
        <taxon>Pseudomonadati</taxon>
        <taxon>Bacteroidota</taxon>
        <taxon>Cytophagia</taxon>
        <taxon>Cytophagales</taxon>
        <taxon>Fulvivirgaceae</taxon>
        <taxon>Fulvivirga</taxon>
    </lineage>
</organism>
<dbReference type="PATRIC" id="fig|1237149.3.peg.2340"/>
<dbReference type="STRING" id="1237149.C900_02473"/>
<sequence length="295" mass="33693">MKNILIIILSTVYISLFAQDIKETADKHFNDRDWEKAATAFEQYLRTNATDSTAWYNLAFSNMKLKKYDDAIAFYNKAEEYNFPISNVSINRAKSYLLKGDRAQAIAELKSGAEKGASAYIRLRSDMEFDPIRNDKGFAEALEKYRINAYPCLSSTDHRHLDFWVGEWEVFARGGKVGDNSITIANGGCAIHESYSTSHNYSGQSINYYDPIDKKWHQHWVGSAGDVYNYLETAKDNGMLRLESKFQNRNGEVSLSRMTFTLQGDGTVRQLMESSTDDGKTWTIAFDGLYKRKNE</sequence>
<evidence type="ECO:0000313" key="1">
    <source>
        <dbReference type="EMBL" id="ELR71558.1"/>
    </source>
</evidence>
<keyword evidence="2" id="KW-1185">Reference proteome</keyword>
<protein>
    <submittedName>
        <fullName evidence="1">Uncharacterized protein</fullName>
    </submittedName>
</protein>
<dbReference type="SUPFAM" id="SSF48452">
    <property type="entry name" value="TPR-like"/>
    <property type="match status" value="1"/>
</dbReference>
<dbReference type="eggNOG" id="COG0457">
    <property type="taxonomic scope" value="Bacteria"/>
</dbReference>
<reference evidence="1 2" key="1">
    <citation type="submission" date="2012-12" db="EMBL/GenBank/DDBJ databases">
        <title>Genome assembly of Fulvivirga imtechensis AK7.</title>
        <authorList>
            <person name="Nupur N."/>
            <person name="Khatri I."/>
            <person name="Kumar R."/>
            <person name="Subramanian S."/>
            <person name="Pinnaka A."/>
        </authorList>
    </citation>
    <scope>NUCLEOTIDE SEQUENCE [LARGE SCALE GENOMIC DNA]</scope>
    <source>
        <strain evidence="1 2">AK7</strain>
    </source>
</reference>
<dbReference type="Pfam" id="PF13432">
    <property type="entry name" value="TPR_16"/>
    <property type="match status" value="1"/>
</dbReference>
<dbReference type="Gene3D" id="1.25.40.10">
    <property type="entry name" value="Tetratricopeptide repeat domain"/>
    <property type="match status" value="1"/>
</dbReference>
<name>L8JTJ0_9BACT</name>